<evidence type="ECO:0000313" key="4">
    <source>
        <dbReference type="Proteomes" id="UP000434172"/>
    </source>
</evidence>
<feature type="transmembrane region" description="Helical" evidence="2">
    <location>
        <begin position="129"/>
        <end position="149"/>
    </location>
</feature>
<feature type="region of interest" description="Disordered" evidence="1">
    <location>
        <begin position="174"/>
        <end position="279"/>
    </location>
</feature>
<evidence type="ECO:0000313" key="3">
    <source>
        <dbReference type="EMBL" id="KAF0323240.1"/>
    </source>
</evidence>
<feature type="transmembrane region" description="Helical" evidence="2">
    <location>
        <begin position="78"/>
        <end position="99"/>
    </location>
</feature>
<evidence type="ECO:0000256" key="1">
    <source>
        <dbReference type="SAM" id="MobiDB-lite"/>
    </source>
</evidence>
<dbReference type="Proteomes" id="UP000434172">
    <property type="component" value="Unassembled WGS sequence"/>
</dbReference>
<dbReference type="Pfam" id="PF13430">
    <property type="entry name" value="DUF4112"/>
    <property type="match status" value="1"/>
</dbReference>
<proteinExistence type="predicted"/>
<gene>
    <name evidence="3" type="ORF">GQ607_009579</name>
</gene>
<reference evidence="3 4" key="1">
    <citation type="submission" date="2019-12" db="EMBL/GenBank/DDBJ databases">
        <title>A genome sequence resource for the geographically widespread anthracnose pathogen Colletotrichum asianum.</title>
        <authorList>
            <person name="Meng Y."/>
        </authorList>
    </citation>
    <scope>NUCLEOTIDE SEQUENCE [LARGE SCALE GENOMIC DNA]</scope>
    <source>
        <strain evidence="3 4">ICMP 18580</strain>
    </source>
</reference>
<dbReference type="AlphaFoldDB" id="A0A8H3WBQ4"/>
<feature type="compositionally biased region" description="Basic and acidic residues" evidence="1">
    <location>
        <begin position="270"/>
        <end position="279"/>
    </location>
</feature>
<name>A0A8H3WBQ4_9PEZI</name>
<dbReference type="OrthoDB" id="2103474at2759"/>
<dbReference type="PANTHER" id="PTHR35519">
    <property type="entry name" value="MEMBRANE PROTEINS"/>
    <property type="match status" value="1"/>
</dbReference>
<evidence type="ECO:0000256" key="2">
    <source>
        <dbReference type="SAM" id="Phobius"/>
    </source>
</evidence>
<organism evidence="3 4">
    <name type="scientific">Colletotrichum asianum</name>
    <dbReference type="NCBI Taxonomy" id="702518"/>
    <lineage>
        <taxon>Eukaryota</taxon>
        <taxon>Fungi</taxon>
        <taxon>Dikarya</taxon>
        <taxon>Ascomycota</taxon>
        <taxon>Pezizomycotina</taxon>
        <taxon>Sordariomycetes</taxon>
        <taxon>Hypocreomycetidae</taxon>
        <taxon>Glomerellales</taxon>
        <taxon>Glomerellaceae</taxon>
        <taxon>Colletotrichum</taxon>
        <taxon>Colletotrichum gloeosporioides species complex</taxon>
    </lineage>
</organism>
<accession>A0A8H3WBQ4</accession>
<keyword evidence="4" id="KW-1185">Reference proteome</keyword>
<keyword evidence="2" id="KW-0472">Membrane</keyword>
<sequence length="279" mass="30917">MASLIAKWVSKKILAEKVENKFGREDPYFETVPATRLDGRPTKKVKKRRKALPPGISAKDGEVLTKVKRRAYRLDMSLFSLCGVRFGWSSVIGIVPAIGDALDAFMALMVFKTCNKVEGGLPGSLKSKMLFNIIVDFAIGLVPFIGDIADAAFRCNTKNAILLEDYLREQGKKNLRRSGAPVPAVDPSEADEFDRWDDDRTPPGYVEEEPRRHGNMSSGRGGSRQHSYNGRAPAAPAPVKTRDDRSGGGRGWFGFGRSRVEDEETGYAGRDPRDRPSRR</sequence>
<dbReference type="InterPro" id="IPR025187">
    <property type="entry name" value="DUF4112"/>
</dbReference>
<protein>
    <submittedName>
        <fullName evidence="3">Ph domain-containing protein</fullName>
    </submittedName>
</protein>
<dbReference type="PANTHER" id="PTHR35519:SF2">
    <property type="entry name" value="PH DOMAIN PROTEIN"/>
    <property type="match status" value="1"/>
</dbReference>
<keyword evidence="2" id="KW-1133">Transmembrane helix</keyword>
<dbReference type="EMBL" id="WOWK01000054">
    <property type="protein sequence ID" value="KAF0323240.1"/>
    <property type="molecule type" value="Genomic_DNA"/>
</dbReference>
<comment type="caution">
    <text evidence="3">The sequence shown here is derived from an EMBL/GenBank/DDBJ whole genome shotgun (WGS) entry which is preliminary data.</text>
</comment>
<keyword evidence="2" id="KW-0812">Transmembrane</keyword>